<feature type="domain" description="HTH cro/C1-type" evidence="1">
    <location>
        <begin position="17"/>
        <end position="76"/>
    </location>
</feature>
<evidence type="ECO:0000313" key="3">
    <source>
        <dbReference type="Proteomes" id="UP000282084"/>
    </source>
</evidence>
<dbReference type="GO" id="GO:0003677">
    <property type="term" value="F:DNA binding"/>
    <property type="evidence" value="ECO:0007669"/>
    <property type="project" value="InterPro"/>
</dbReference>
<dbReference type="PROSITE" id="PS50943">
    <property type="entry name" value="HTH_CROC1"/>
    <property type="match status" value="1"/>
</dbReference>
<reference evidence="2 3" key="1">
    <citation type="submission" date="2018-10" db="EMBL/GenBank/DDBJ databases">
        <title>Sequencing the genomes of 1000 actinobacteria strains.</title>
        <authorList>
            <person name="Klenk H.-P."/>
        </authorList>
    </citation>
    <scope>NUCLEOTIDE SEQUENCE [LARGE SCALE GENOMIC DNA]</scope>
    <source>
        <strain evidence="2 3">DSM 43800</strain>
    </source>
</reference>
<sequence length="281" mass="30487">MPRKAAGAHERALGAELRGIREAAVPRLSVTAAAARLGWSKSVLSNLENGKRKTSPEEVAALLALYGVVGRRRDELVERAGRARGPGLWERDLPGLPPETNTLAGYEHEAVRMLCWEPLLVPGLLRTMHYARAFMAADGVDPRDVEPRLMARLRRQQVLRGGVEYVALLGEAALRTGVGGRRVMADQWRHVLETAELPNVRVGVVPSAAVHPGMVGPFLLLEFRVATPVAHVRLQRSAVFLERADATPYVTAAARVEAVALGPAESLRLIAARAEELSHDG</sequence>
<dbReference type="SMART" id="SM00530">
    <property type="entry name" value="HTH_XRE"/>
    <property type="match status" value="1"/>
</dbReference>
<dbReference type="SUPFAM" id="SSF47413">
    <property type="entry name" value="lambda repressor-like DNA-binding domains"/>
    <property type="match status" value="1"/>
</dbReference>
<dbReference type="CDD" id="cd00093">
    <property type="entry name" value="HTH_XRE"/>
    <property type="match status" value="1"/>
</dbReference>
<dbReference type="EMBL" id="RBXO01000001">
    <property type="protein sequence ID" value="RKT52380.1"/>
    <property type="molecule type" value="Genomic_DNA"/>
</dbReference>
<dbReference type="Pfam" id="PF19054">
    <property type="entry name" value="DUF5753"/>
    <property type="match status" value="1"/>
</dbReference>
<gene>
    <name evidence="2" type="ORF">C8E97_0890</name>
</gene>
<proteinExistence type="predicted"/>
<dbReference type="Proteomes" id="UP000282084">
    <property type="component" value="Unassembled WGS sequence"/>
</dbReference>
<keyword evidence="3" id="KW-1185">Reference proteome</keyword>
<dbReference type="Gene3D" id="1.10.260.40">
    <property type="entry name" value="lambda repressor-like DNA-binding domains"/>
    <property type="match status" value="1"/>
</dbReference>
<comment type="caution">
    <text evidence="2">The sequence shown here is derived from an EMBL/GenBank/DDBJ whole genome shotgun (WGS) entry which is preliminary data.</text>
</comment>
<dbReference type="Pfam" id="PF13560">
    <property type="entry name" value="HTH_31"/>
    <property type="match status" value="1"/>
</dbReference>
<evidence type="ECO:0000259" key="1">
    <source>
        <dbReference type="PROSITE" id="PS50943"/>
    </source>
</evidence>
<name>A0A495VU29_9PSEU</name>
<dbReference type="RefSeq" id="WP_121001888.1">
    <property type="nucleotide sequence ID" value="NZ_RBXO01000001.1"/>
</dbReference>
<dbReference type="InterPro" id="IPR001387">
    <property type="entry name" value="Cro/C1-type_HTH"/>
</dbReference>
<dbReference type="AlphaFoldDB" id="A0A495VU29"/>
<protein>
    <submittedName>
        <fullName evidence="2">Helix-turn-helix protein</fullName>
    </submittedName>
</protein>
<dbReference type="InterPro" id="IPR043917">
    <property type="entry name" value="DUF5753"/>
</dbReference>
<accession>A0A495VU29</accession>
<evidence type="ECO:0000313" key="2">
    <source>
        <dbReference type="EMBL" id="RKT52380.1"/>
    </source>
</evidence>
<dbReference type="OrthoDB" id="3687959at2"/>
<dbReference type="InterPro" id="IPR010982">
    <property type="entry name" value="Lambda_DNA-bd_dom_sf"/>
</dbReference>
<organism evidence="2 3">
    <name type="scientific">Saccharothrix australiensis</name>
    <dbReference type="NCBI Taxonomy" id="2072"/>
    <lineage>
        <taxon>Bacteria</taxon>
        <taxon>Bacillati</taxon>
        <taxon>Actinomycetota</taxon>
        <taxon>Actinomycetes</taxon>
        <taxon>Pseudonocardiales</taxon>
        <taxon>Pseudonocardiaceae</taxon>
        <taxon>Saccharothrix</taxon>
    </lineage>
</organism>